<dbReference type="OrthoDB" id="123115at2"/>
<evidence type="ECO:0000313" key="2">
    <source>
        <dbReference type="Proteomes" id="UP000538666"/>
    </source>
</evidence>
<protein>
    <submittedName>
        <fullName evidence="1">Uncharacterized protein</fullName>
    </submittedName>
</protein>
<gene>
    <name evidence="1" type="ORF">HNQ77_003433</name>
</gene>
<dbReference type="AlphaFoldDB" id="A0A841JVQ9"/>
<comment type="caution">
    <text evidence="1">The sequence shown here is derived from an EMBL/GenBank/DDBJ whole genome shotgun (WGS) entry which is preliminary data.</text>
</comment>
<keyword evidence="2" id="KW-1185">Reference proteome</keyword>
<proteinExistence type="predicted"/>
<reference evidence="1 2" key="1">
    <citation type="submission" date="2020-08" db="EMBL/GenBank/DDBJ databases">
        <title>Genomic Encyclopedia of Type Strains, Phase IV (KMG-IV): sequencing the most valuable type-strain genomes for metagenomic binning, comparative biology and taxonomic classification.</title>
        <authorList>
            <person name="Goeker M."/>
        </authorList>
    </citation>
    <scope>NUCLEOTIDE SEQUENCE [LARGE SCALE GENOMIC DNA]</scope>
    <source>
        <strain evidence="1 2">DSM 103733</strain>
    </source>
</reference>
<dbReference type="EMBL" id="JACHEK010000007">
    <property type="protein sequence ID" value="MBB6145472.1"/>
    <property type="molecule type" value="Genomic_DNA"/>
</dbReference>
<accession>A0A841JVQ9</accession>
<name>A0A841JVQ9_9BACT</name>
<organism evidence="1 2">
    <name type="scientific">Silvibacterium bohemicum</name>
    <dbReference type="NCBI Taxonomy" id="1577686"/>
    <lineage>
        <taxon>Bacteria</taxon>
        <taxon>Pseudomonadati</taxon>
        <taxon>Acidobacteriota</taxon>
        <taxon>Terriglobia</taxon>
        <taxon>Terriglobales</taxon>
        <taxon>Acidobacteriaceae</taxon>
        <taxon>Silvibacterium</taxon>
    </lineage>
</organism>
<dbReference type="RefSeq" id="WP_156186042.1">
    <property type="nucleotide sequence ID" value="NZ_JACHEK010000007.1"/>
</dbReference>
<dbReference type="Proteomes" id="UP000538666">
    <property type="component" value="Unassembled WGS sequence"/>
</dbReference>
<evidence type="ECO:0000313" key="1">
    <source>
        <dbReference type="EMBL" id="MBB6145472.1"/>
    </source>
</evidence>
<sequence length="123" mass="14216">MPQKAASLNQRVGSVISRDAVRFPIIVQVTTFLSTMRDTMRSEPLHVSARFHAAVFTAAIELEQQAALDEQMISTFENADQRRRHRLLVDAQLLRAFKLREMIKQMRIREDHFGPAQKARSQR</sequence>